<reference evidence="2 3" key="1">
    <citation type="submission" date="2024-06" db="EMBL/GenBank/DDBJ databases">
        <title>Genomic Encyclopedia of Type Strains, Phase IV (KMG-IV): sequencing the most valuable type-strain genomes for metagenomic binning, comparative biology and taxonomic classification.</title>
        <authorList>
            <person name="Goeker M."/>
        </authorList>
    </citation>
    <scope>NUCLEOTIDE SEQUENCE [LARGE SCALE GENOMIC DNA]</scope>
    <source>
        <strain evidence="2 3">DSM 28102</strain>
    </source>
</reference>
<sequence>MFLKTIIRKWRGQIGWVLGRRLVAQRQITGFRASFSSDVDAASTFEDHVTLTKNTFVRTSQFGRGSYLGQGSRVKDTSIGRFCSIGPDVILGGLGRHPTNYVSTSPAFYSKKGQTGLVYTKVSADFHESMGTTIGNDVWIGARVLVLDGVTVHDGAVVAAGAVVVKDVAPYTVVGGVPAKLIKKRFSEATIEALKSLKWWDRDDSQLARMGAQFGYRPLDEADLPELFETLSRKTKFKRQ</sequence>
<dbReference type="Gene3D" id="2.160.10.10">
    <property type="entry name" value="Hexapeptide repeat proteins"/>
    <property type="match status" value="1"/>
</dbReference>
<comment type="similarity">
    <text evidence="1">Belongs to the transferase hexapeptide repeat family.</text>
</comment>
<dbReference type="InterPro" id="IPR050179">
    <property type="entry name" value="Trans_hexapeptide_repeat"/>
</dbReference>
<protein>
    <submittedName>
        <fullName evidence="2">Acetyltransferase-like isoleucine patch superfamily enzyme</fullName>
    </submittedName>
</protein>
<evidence type="ECO:0000313" key="2">
    <source>
        <dbReference type="EMBL" id="MET3598504.1"/>
    </source>
</evidence>
<keyword evidence="3" id="KW-1185">Reference proteome</keyword>
<dbReference type="PANTHER" id="PTHR43300">
    <property type="entry name" value="ACETYLTRANSFERASE"/>
    <property type="match status" value="1"/>
</dbReference>
<dbReference type="SUPFAM" id="SSF51161">
    <property type="entry name" value="Trimeric LpxA-like enzymes"/>
    <property type="match status" value="1"/>
</dbReference>
<dbReference type="CDD" id="cd03349">
    <property type="entry name" value="LbH_XAT"/>
    <property type="match status" value="1"/>
</dbReference>
<organism evidence="2 3">
    <name type="scientific">Martelella mangrovi</name>
    <dbReference type="NCBI Taxonomy" id="1397477"/>
    <lineage>
        <taxon>Bacteria</taxon>
        <taxon>Pseudomonadati</taxon>
        <taxon>Pseudomonadota</taxon>
        <taxon>Alphaproteobacteria</taxon>
        <taxon>Hyphomicrobiales</taxon>
        <taxon>Aurantimonadaceae</taxon>
        <taxon>Martelella</taxon>
    </lineage>
</organism>
<gene>
    <name evidence="2" type="ORF">ABID12_000425</name>
</gene>
<dbReference type="PANTHER" id="PTHR43300:SF11">
    <property type="entry name" value="ACETYLTRANSFERASE RV3034C-RELATED"/>
    <property type="match status" value="1"/>
</dbReference>
<dbReference type="EMBL" id="JBEPLY010000001">
    <property type="protein sequence ID" value="MET3598504.1"/>
    <property type="molecule type" value="Genomic_DNA"/>
</dbReference>
<dbReference type="InterPro" id="IPR011004">
    <property type="entry name" value="Trimer_LpxA-like_sf"/>
</dbReference>
<name>A0ABV2I6F3_9HYPH</name>
<dbReference type="Pfam" id="PF00132">
    <property type="entry name" value="Hexapep"/>
    <property type="match status" value="1"/>
</dbReference>
<comment type="caution">
    <text evidence="2">The sequence shown here is derived from an EMBL/GenBank/DDBJ whole genome shotgun (WGS) entry which is preliminary data.</text>
</comment>
<evidence type="ECO:0000256" key="1">
    <source>
        <dbReference type="ARBA" id="ARBA00007274"/>
    </source>
</evidence>
<accession>A0ABV2I6F3</accession>
<dbReference type="RefSeq" id="WP_354432909.1">
    <property type="nucleotide sequence ID" value="NZ_JBEPLY010000001.1"/>
</dbReference>
<dbReference type="InterPro" id="IPR001451">
    <property type="entry name" value="Hexapep"/>
</dbReference>
<dbReference type="Proteomes" id="UP001549164">
    <property type="component" value="Unassembled WGS sequence"/>
</dbReference>
<proteinExistence type="inferred from homology"/>
<evidence type="ECO:0000313" key="3">
    <source>
        <dbReference type="Proteomes" id="UP001549164"/>
    </source>
</evidence>